<dbReference type="InterPro" id="IPR000743">
    <property type="entry name" value="Glyco_hydro_28"/>
</dbReference>
<proteinExistence type="inferred from homology"/>
<dbReference type="InterPro" id="IPR043128">
    <property type="entry name" value="Rev_trsase/Diguanyl_cyclase"/>
</dbReference>
<dbReference type="Proteomes" id="UP000824469">
    <property type="component" value="Unassembled WGS sequence"/>
</dbReference>
<keyword evidence="9" id="KW-1185">Reference proteome</keyword>
<evidence type="ECO:0000256" key="4">
    <source>
        <dbReference type="RuleBase" id="RU361169"/>
    </source>
</evidence>
<dbReference type="InterPro" id="IPR011050">
    <property type="entry name" value="Pectin_lyase_fold/virulence"/>
</dbReference>
<evidence type="ECO:0000256" key="1">
    <source>
        <dbReference type="ARBA" id="ARBA00008834"/>
    </source>
</evidence>
<keyword evidence="3 4" id="KW-0326">Glycosidase</keyword>
<name>A0AA38GYU2_TAXCH</name>
<evidence type="ECO:0000256" key="5">
    <source>
        <dbReference type="SAM" id="Coils"/>
    </source>
</evidence>
<dbReference type="Pfam" id="PF17919">
    <property type="entry name" value="RT_RNaseH_2"/>
    <property type="match status" value="1"/>
</dbReference>
<feature type="region of interest" description="Disordered" evidence="6">
    <location>
        <begin position="716"/>
        <end position="770"/>
    </location>
</feature>
<dbReference type="Pfam" id="PF00078">
    <property type="entry name" value="RVT_1"/>
    <property type="match status" value="1"/>
</dbReference>
<feature type="domain" description="Reverse transcriptase" evidence="7">
    <location>
        <begin position="911"/>
        <end position="1092"/>
    </location>
</feature>
<dbReference type="PROSITE" id="PS50878">
    <property type="entry name" value="RT_POL"/>
    <property type="match status" value="1"/>
</dbReference>
<dbReference type="SMART" id="SM00710">
    <property type="entry name" value="PbH1"/>
    <property type="match status" value="3"/>
</dbReference>
<dbReference type="InterPro" id="IPR041577">
    <property type="entry name" value="RT_RNaseH_2"/>
</dbReference>
<dbReference type="CDD" id="cd01647">
    <property type="entry name" value="RT_LTR"/>
    <property type="match status" value="1"/>
</dbReference>
<dbReference type="PANTHER" id="PTHR33064">
    <property type="entry name" value="POL PROTEIN"/>
    <property type="match status" value="1"/>
</dbReference>
<dbReference type="SUPFAM" id="SSF51126">
    <property type="entry name" value="Pectin lyase-like"/>
    <property type="match status" value="1"/>
</dbReference>
<evidence type="ECO:0000313" key="9">
    <source>
        <dbReference type="Proteomes" id="UP000824469"/>
    </source>
</evidence>
<keyword evidence="5" id="KW-0175">Coiled coil</keyword>
<dbReference type="InterPro" id="IPR012334">
    <property type="entry name" value="Pectin_lyas_fold"/>
</dbReference>
<comment type="caution">
    <text evidence="8">The sequence shown here is derived from an EMBL/GenBank/DDBJ whole genome shotgun (WGS) entry which is preliminary data.</text>
</comment>
<evidence type="ECO:0000259" key="7">
    <source>
        <dbReference type="PROSITE" id="PS50878"/>
    </source>
</evidence>
<feature type="coiled-coil region" evidence="5">
    <location>
        <begin position="816"/>
        <end position="854"/>
    </location>
</feature>
<dbReference type="Gene3D" id="2.160.20.10">
    <property type="entry name" value="Single-stranded right-handed beta-helix, Pectin lyase-like"/>
    <property type="match status" value="1"/>
</dbReference>
<gene>
    <name evidence="8" type="ORF">KI387_001058</name>
</gene>
<dbReference type="EMBL" id="JAHRHJ020000001">
    <property type="protein sequence ID" value="KAH9328950.1"/>
    <property type="molecule type" value="Genomic_DNA"/>
</dbReference>
<dbReference type="InterPro" id="IPR043502">
    <property type="entry name" value="DNA/RNA_pol_sf"/>
</dbReference>
<evidence type="ECO:0000256" key="2">
    <source>
        <dbReference type="ARBA" id="ARBA00022801"/>
    </source>
</evidence>
<dbReference type="InterPro" id="IPR006626">
    <property type="entry name" value="PbH1"/>
</dbReference>
<evidence type="ECO:0000256" key="3">
    <source>
        <dbReference type="ARBA" id="ARBA00023295"/>
    </source>
</evidence>
<keyword evidence="2 4" id="KW-0378">Hydrolase</keyword>
<dbReference type="InterPro" id="IPR051320">
    <property type="entry name" value="Viral_Replic_Matur_Polypro"/>
</dbReference>
<sequence length="1556" mass="178348">MRLHLATIGLHLKPESCPLAIHYKVIYRLGNTMYPAVKHGISKGSNVVSHTNIESHKIELELISWSQIKVPKEWTLSKRFIEKDQPRVENNTVVNESKSNVTLSFRSKKLASKMFRSSSFRSNSSYFSTAEPLRKSMKEYTYIYSQNNLIHDPNTDYLWCKDCEQIIKQKYVPSNGPTIRMASKETNIPVYSLPSLESSEILSPDENQKAIFWYQRTVDRHVDPSESSKMLNWTNNFVKTVHDRLQSQESILAEMEKTLKAIELHQKGDLTSALRLLNSKVDDVSSHIKKVDKSLENVSKNASVCPDIPRIVSREVIDVVQPLVSQSEDTKKDIASKIGTTPKLVQNSLHQLHESTIELTQKVDQVQEHVKPIPEIVPHIEQILENTKKPEEIELDWSHKVSWIDVANPSRSSECHKIVLLQNSSLFISDVKSIDKGSISMAKLLPEEVESMVLMDETSKASTSEPLHHTARTQTLQRNWYKLDCSTPEQIKELIHGIIGWENSQLLLYRKDPRVIIEVIVNGFVGIVKEWWDVNPHHYEILDGGYASLTVALIQEFLGTVDNDKLRNTTLFLKARLCDMSRIKEYQCYMQKLYYNSGNINDPTMKLKYVESFPAYFATEYKKAMHGRPTTELGFGAINQIIDETNARLCQEKQDRKEVAKAQKALGTKLYQLIDNDSFGCRPTHNCPPWDTAKKTYLSQKVRELERKYSIHVRAENEAHERKEEEEEKQRWSHQQKNSEATPTSSRPPIQGIIRQRQTPYRGRGCGRGRCSPPRRSFPFLFPKEDPENEFQVINSNSDVVIPTLESRRIWRRNRIEFLQKVIAKATNEYKRLIEEETREKKEAQTDDHFLEEAYQQILHQEAEELIPTEEVNTEKDEKGNDIIPKFRAHHKGMIPAERKECHEEIKKLIQGGFIQESNSSWACASFYVNTKSEQVCQNKKLVVDCNPLNKFIKDVQHPIPTKDDLLSRIKGSKVYNKFDLKSGFCKIFLKLEDTYKTIFVVPRGQYEWKVLPFGLKTALSIFQKMMENIFGELVEFLIVYIDDIIIFSKSPKEHIEHLQKFYEVVYQNGLCLSPSKMEIFKDEMDFLGITVKDGCIEMLSHIVSKIQEFPDQIIEKVQLQRFFGCINYVAGFYKDIAADIILLNKRLRKNAPSWSPKRTQAVKRIKEQVQKLPVMSLSRQGLKIIETDASEDYWGVVLKEKISNGKEKICRYASGSFQGSEVKYHLAHKEISSTKKSIKAFLFFIQNEHFILRSYLKDLKTRLNNGDLANKTTFNRLQRWGMWFDNFIFEIEHIKDDIFDVNAFGAKADGETDDSKAFLAAWNAACSSTRPSNVFVPQQKFLVNPVTFVGPCKNDNITMQITGELIASTNNDLWSGKNKNYWLQFTDVKGLTIEGGGILDGQGASWWPKINENQTNQNGPTSLRFTGTVNTIVRNITSINSKQFHIDFNSCTNVEVEGVTIQAPGDSPNTDGIHVGQSSNVKIKGVIVGTGDDCISMGSDSFNVTIEDVKCGPGHGIRIVKSLFASLYYISKRFGNEGFILQFTIKFQLDMDSAS</sequence>
<dbReference type="Gene3D" id="3.30.70.270">
    <property type="match status" value="2"/>
</dbReference>
<reference evidence="8 9" key="1">
    <citation type="journal article" date="2021" name="Nat. Plants">
        <title>The Taxus genome provides insights into paclitaxel biosynthesis.</title>
        <authorList>
            <person name="Xiong X."/>
            <person name="Gou J."/>
            <person name="Liao Q."/>
            <person name="Li Y."/>
            <person name="Zhou Q."/>
            <person name="Bi G."/>
            <person name="Li C."/>
            <person name="Du R."/>
            <person name="Wang X."/>
            <person name="Sun T."/>
            <person name="Guo L."/>
            <person name="Liang H."/>
            <person name="Lu P."/>
            <person name="Wu Y."/>
            <person name="Zhang Z."/>
            <person name="Ro D.K."/>
            <person name="Shang Y."/>
            <person name="Huang S."/>
            <person name="Yan J."/>
        </authorList>
    </citation>
    <scope>NUCLEOTIDE SEQUENCE [LARGE SCALE GENOMIC DNA]</scope>
    <source>
        <strain evidence="8">Ta-2019</strain>
    </source>
</reference>
<dbReference type="Gene3D" id="3.10.10.10">
    <property type="entry name" value="HIV Type 1 Reverse Transcriptase, subunit A, domain 1"/>
    <property type="match status" value="1"/>
</dbReference>
<feature type="non-terminal residue" evidence="8">
    <location>
        <position position="1556"/>
    </location>
</feature>
<protein>
    <recommendedName>
        <fullName evidence="7">Reverse transcriptase domain-containing protein</fullName>
    </recommendedName>
</protein>
<dbReference type="PANTHER" id="PTHR33064:SF37">
    <property type="entry name" value="RIBONUCLEASE H"/>
    <property type="match status" value="1"/>
</dbReference>
<feature type="compositionally biased region" description="Polar residues" evidence="6">
    <location>
        <begin position="733"/>
        <end position="748"/>
    </location>
</feature>
<evidence type="ECO:0000256" key="6">
    <source>
        <dbReference type="SAM" id="MobiDB-lite"/>
    </source>
</evidence>
<organism evidence="8 9">
    <name type="scientific">Taxus chinensis</name>
    <name type="common">Chinese yew</name>
    <name type="synonym">Taxus wallichiana var. chinensis</name>
    <dbReference type="NCBI Taxonomy" id="29808"/>
    <lineage>
        <taxon>Eukaryota</taxon>
        <taxon>Viridiplantae</taxon>
        <taxon>Streptophyta</taxon>
        <taxon>Embryophyta</taxon>
        <taxon>Tracheophyta</taxon>
        <taxon>Spermatophyta</taxon>
        <taxon>Pinopsida</taxon>
        <taxon>Pinidae</taxon>
        <taxon>Conifers II</taxon>
        <taxon>Cupressales</taxon>
        <taxon>Taxaceae</taxon>
        <taxon>Taxus</taxon>
    </lineage>
</organism>
<dbReference type="GO" id="GO:0004650">
    <property type="term" value="F:polygalacturonase activity"/>
    <property type="evidence" value="ECO:0007669"/>
    <property type="project" value="InterPro"/>
</dbReference>
<feature type="compositionally biased region" description="Basic and acidic residues" evidence="6">
    <location>
        <begin position="716"/>
        <end position="731"/>
    </location>
</feature>
<comment type="similarity">
    <text evidence="1 4">Belongs to the glycosyl hydrolase 28 family.</text>
</comment>
<dbReference type="GO" id="GO:0005975">
    <property type="term" value="P:carbohydrate metabolic process"/>
    <property type="evidence" value="ECO:0007669"/>
    <property type="project" value="InterPro"/>
</dbReference>
<dbReference type="SUPFAM" id="SSF56672">
    <property type="entry name" value="DNA/RNA polymerases"/>
    <property type="match status" value="1"/>
</dbReference>
<evidence type="ECO:0000313" key="8">
    <source>
        <dbReference type="EMBL" id="KAH9328950.1"/>
    </source>
</evidence>
<dbReference type="Pfam" id="PF00295">
    <property type="entry name" value="Glyco_hydro_28"/>
    <property type="match status" value="1"/>
</dbReference>
<accession>A0AA38GYU2</accession>
<dbReference type="InterPro" id="IPR000477">
    <property type="entry name" value="RT_dom"/>
</dbReference>